<evidence type="ECO:0000313" key="11">
    <source>
        <dbReference type="Proteomes" id="UP001152622"/>
    </source>
</evidence>
<dbReference type="GO" id="GO:0006412">
    <property type="term" value="P:translation"/>
    <property type="evidence" value="ECO:0007669"/>
    <property type="project" value="InterPro"/>
</dbReference>
<evidence type="ECO:0000256" key="4">
    <source>
        <dbReference type="ARBA" id="ARBA00043969"/>
    </source>
</evidence>
<dbReference type="InterPro" id="IPR036005">
    <property type="entry name" value="Creatinase/aminopeptidase-like"/>
</dbReference>
<feature type="domain" description="C3H1-type" evidence="9">
    <location>
        <begin position="557"/>
        <end position="584"/>
    </location>
</feature>
<evidence type="ECO:0000313" key="10">
    <source>
        <dbReference type="EMBL" id="KAJ8359106.1"/>
    </source>
</evidence>
<dbReference type="SUPFAM" id="SSF55920">
    <property type="entry name" value="Creatinase/aminopeptidase"/>
    <property type="match status" value="1"/>
</dbReference>
<dbReference type="InterPro" id="IPR036390">
    <property type="entry name" value="WH_DNA-bd_sf"/>
</dbReference>
<dbReference type="SMART" id="SM00356">
    <property type="entry name" value="ZnF_C3H1"/>
    <property type="match status" value="2"/>
</dbReference>
<keyword evidence="7" id="KW-0175">Coiled coil</keyword>
<dbReference type="FunFam" id="1.10.10.10:FF:000029">
    <property type="entry name" value="Proliferation-associated 2G4, a"/>
    <property type="match status" value="1"/>
</dbReference>
<evidence type="ECO:0000256" key="6">
    <source>
        <dbReference type="RuleBase" id="RU368055"/>
    </source>
</evidence>
<feature type="compositionally biased region" description="Basic and acidic residues" evidence="8">
    <location>
        <begin position="913"/>
        <end position="922"/>
    </location>
</feature>
<dbReference type="Pfam" id="PF00642">
    <property type="entry name" value="zf-CCCH"/>
    <property type="match status" value="1"/>
</dbReference>
<evidence type="ECO:0000256" key="1">
    <source>
        <dbReference type="ARBA" id="ARBA00007319"/>
    </source>
</evidence>
<name>A0A9Q1FHS3_SYNKA</name>
<dbReference type="Pfam" id="PF05162">
    <property type="entry name" value="Ribosomal_L41"/>
    <property type="match status" value="1"/>
</dbReference>
<dbReference type="FunFam" id="3.90.230.10:FF:000008">
    <property type="entry name" value="Proliferation-associated 2G4, b"/>
    <property type="match status" value="1"/>
</dbReference>
<dbReference type="SUPFAM" id="SSF46785">
    <property type="entry name" value="Winged helix' DNA-binding domain"/>
    <property type="match status" value="1"/>
</dbReference>
<gene>
    <name evidence="10" type="ORF">SKAU_G00156310</name>
</gene>
<dbReference type="Gene3D" id="3.90.230.10">
    <property type="entry name" value="Creatinase/methionine aminopeptidase superfamily"/>
    <property type="match status" value="1"/>
</dbReference>
<feature type="region of interest" description="Disordered" evidence="8">
    <location>
        <begin position="894"/>
        <end position="962"/>
    </location>
</feature>
<feature type="zinc finger region" description="C3H1-type" evidence="5">
    <location>
        <begin position="557"/>
        <end position="584"/>
    </location>
</feature>
<protein>
    <recommendedName>
        <fullName evidence="6">60S ribosomal protein L41</fullName>
    </recommendedName>
</protein>
<dbReference type="InterPro" id="IPR007836">
    <property type="entry name" value="Ribosomal_eS32"/>
</dbReference>
<feature type="zinc finger region" description="C3H1-type" evidence="5">
    <location>
        <begin position="496"/>
        <end position="522"/>
    </location>
</feature>
<evidence type="ECO:0000256" key="8">
    <source>
        <dbReference type="SAM" id="MobiDB-lite"/>
    </source>
</evidence>
<comment type="subunit">
    <text evidence="6">Component of the large ribosomal subunit.</text>
</comment>
<dbReference type="InterPro" id="IPR047113">
    <property type="entry name" value="PA2G4/ARX1"/>
</dbReference>
<dbReference type="PANTHER" id="PTHR10804">
    <property type="entry name" value="PROTEASE FAMILY M24 METHIONYL AMINOPEPTIDASE, AMINOPEPTIDASE P"/>
    <property type="match status" value="1"/>
</dbReference>
<dbReference type="OrthoDB" id="5876363at2759"/>
<comment type="similarity">
    <text evidence="1">Belongs to the peptidase M24 family.</text>
</comment>
<dbReference type="Proteomes" id="UP001152622">
    <property type="component" value="Chromosome 5"/>
</dbReference>
<dbReference type="InterPro" id="IPR000571">
    <property type="entry name" value="Znf_CCCH"/>
</dbReference>
<reference evidence="10" key="1">
    <citation type="journal article" date="2023" name="Science">
        <title>Genome structures resolve the early diversification of teleost fishes.</title>
        <authorList>
            <person name="Parey E."/>
            <person name="Louis A."/>
            <person name="Montfort J."/>
            <person name="Bouchez O."/>
            <person name="Roques C."/>
            <person name="Iampietro C."/>
            <person name="Lluch J."/>
            <person name="Castinel A."/>
            <person name="Donnadieu C."/>
            <person name="Desvignes T."/>
            <person name="Floi Bucao C."/>
            <person name="Jouanno E."/>
            <person name="Wen M."/>
            <person name="Mejri S."/>
            <person name="Dirks R."/>
            <person name="Jansen H."/>
            <person name="Henkel C."/>
            <person name="Chen W.J."/>
            <person name="Zahm M."/>
            <person name="Cabau C."/>
            <person name="Klopp C."/>
            <person name="Thompson A.W."/>
            <person name="Robinson-Rechavi M."/>
            <person name="Braasch I."/>
            <person name="Lecointre G."/>
            <person name="Bobe J."/>
            <person name="Postlethwait J.H."/>
            <person name="Berthelot C."/>
            <person name="Roest Crollius H."/>
            <person name="Guiguen Y."/>
        </authorList>
    </citation>
    <scope>NUCLEOTIDE SEQUENCE</scope>
    <source>
        <strain evidence="10">WJC10195</strain>
    </source>
</reference>
<feature type="region of interest" description="Disordered" evidence="8">
    <location>
        <begin position="823"/>
        <end position="878"/>
    </location>
</feature>
<dbReference type="CDD" id="cd01089">
    <property type="entry name" value="PA2G4-like"/>
    <property type="match status" value="1"/>
</dbReference>
<dbReference type="GO" id="GO:0008270">
    <property type="term" value="F:zinc ion binding"/>
    <property type="evidence" value="ECO:0007669"/>
    <property type="project" value="UniProtKB-KW"/>
</dbReference>
<dbReference type="PROSITE" id="PS01202">
    <property type="entry name" value="MAP_2"/>
    <property type="match status" value="1"/>
</dbReference>
<keyword evidence="5" id="KW-0863">Zinc-finger</keyword>
<evidence type="ECO:0000256" key="5">
    <source>
        <dbReference type="PROSITE-ProRule" id="PRU00723"/>
    </source>
</evidence>
<feature type="coiled-coil region" evidence="7">
    <location>
        <begin position="745"/>
        <end position="779"/>
    </location>
</feature>
<feature type="compositionally biased region" description="Basic residues" evidence="8">
    <location>
        <begin position="365"/>
        <end position="375"/>
    </location>
</feature>
<dbReference type="AlphaFoldDB" id="A0A9Q1FHS3"/>
<dbReference type="InterPro" id="IPR018349">
    <property type="entry name" value="Pept_M24A_MAP2_BS"/>
</dbReference>
<comment type="similarity">
    <text evidence="4 6">Belongs to the eukaryotic ribosomal protein eS32 family.</text>
</comment>
<dbReference type="GO" id="GO:0003735">
    <property type="term" value="F:structural constituent of ribosome"/>
    <property type="evidence" value="ECO:0007669"/>
    <property type="project" value="UniProtKB-UniRule"/>
</dbReference>
<sequence>MSGDDEQQDQTIAEDLVVTKYKMGGDIANQALRAVVDAAKVGVSVLSLCEKGDSLIMAETGKIFKKEKEMKKGIAFPTSVSVNNCVCHFSPLKSDPDYALKEGDLVKIDLGVHVDGFISNVAHSFVVGVTKETPVTGRKADVITAAHLCAEAALRLVKPGNQNTQVTEAWNKIARSYKCIAIEGMLSHQLKQHVIDGEKTIIQNPTDQQRKDHEKAEFEVHEVYAVDVLISTGEGKARDGGQRTTIYKRDPNKQYGLKMKTSRMFFSEVERRFDTMPFTLRAFEDEGKARLGVVECAKHELLQPFNVLHEKEGEFVAQFKFTVLLMANGPMRITSGPFQPELYKSEHEVQDLELKALLQSSASRKTQKKKKKKASKNAENASGQTTEENEATDWCHLVKTQLHDMRAKWRKKRMRRLKRKRRKMRQRTCGLTNYICAVKAGCIKTTPCLAGTEVLAEAAGQERAPARVKRQLFRGGKRCRFRHLDFNEVPDLGMQKNEFVFCHDHQNKECARPSCRFVHGSKEDEDYYKQTGELPPRLRGRVAAGLGLSPTELPHSRGEVPICRDYLKGECQRGSKCKFRHVQKDRDYDPVRVGTGGSMGVGMVSVGGVGGVGGGGPGVGVSGFVGGGGGGNLMGMGCQSLGGYRDQGVSVGGVGVGVGVGVGGMGGCFSMGPPVPRRFDRGPCSAYDPVFEGGIYEGGPLEAPMDPATLQLKRRRMDGMRLADVGGAPYDLGMQVAPMPRPMDYRLLEEENTLLRKRVDDLKKQVSNLIATNEVLLDQNAQFRSQAKVMSLSSSPAPSEQSLAPPVCAVSSYNHSIAQTHTTLSSAGLQPRPVSQQDPPGNAPPTAPPAPPQPRNHAPLRRPGPDHRPGHGAARLHGARDGFRDARRRVHGPAAVGDHHQPRHLPHGVVPDRQPEHEDHRPAALTGQIPAPAPPPHRRTAATHPQPSSDLSHRGLPPCEPSLDARRLSHRSVMTEAQMLPPLTADLLRGGELIRGHALKQRCMYHGRLTERPTVWFVVLVLPKARTAHHVIGSSVATGKEGF</sequence>
<dbReference type="InterPro" id="IPR036388">
    <property type="entry name" value="WH-like_DNA-bd_sf"/>
</dbReference>
<feature type="region of interest" description="Disordered" evidence="8">
    <location>
        <begin position="363"/>
        <end position="386"/>
    </location>
</feature>
<dbReference type="InterPro" id="IPR000994">
    <property type="entry name" value="Pept_M24"/>
</dbReference>
<dbReference type="GO" id="GO:1990904">
    <property type="term" value="C:ribonucleoprotein complex"/>
    <property type="evidence" value="ECO:0007669"/>
    <property type="project" value="UniProtKB-KW"/>
</dbReference>
<feature type="domain" description="C3H1-type" evidence="9">
    <location>
        <begin position="496"/>
        <end position="522"/>
    </location>
</feature>
<evidence type="ECO:0000256" key="2">
    <source>
        <dbReference type="ARBA" id="ARBA00022980"/>
    </source>
</evidence>
<dbReference type="InterPro" id="IPR004545">
    <property type="entry name" value="PA2G4"/>
</dbReference>
<dbReference type="GO" id="GO:0005840">
    <property type="term" value="C:ribosome"/>
    <property type="evidence" value="ECO:0007669"/>
    <property type="project" value="UniProtKB-KW"/>
</dbReference>
<feature type="compositionally biased region" description="Polar residues" evidence="8">
    <location>
        <begin position="823"/>
        <end position="838"/>
    </location>
</feature>
<proteinExistence type="inferred from homology"/>
<keyword evidence="11" id="KW-1185">Reference proteome</keyword>
<dbReference type="NCBIfam" id="TIGR00495">
    <property type="entry name" value="crvDNA_42K"/>
    <property type="match status" value="1"/>
</dbReference>
<feature type="compositionally biased region" description="Pro residues" evidence="8">
    <location>
        <begin position="841"/>
        <end position="854"/>
    </location>
</feature>
<evidence type="ECO:0000256" key="7">
    <source>
        <dbReference type="SAM" id="Coils"/>
    </source>
</evidence>
<organism evidence="10 11">
    <name type="scientific">Synaphobranchus kaupii</name>
    <name type="common">Kaup's arrowtooth eel</name>
    <dbReference type="NCBI Taxonomy" id="118154"/>
    <lineage>
        <taxon>Eukaryota</taxon>
        <taxon>Metazoa</taxon>
        <taxon>Chordata</taxon>
        <taxon>Craniata</taxon>
        <taxon>Vertebrata</taxon>
        <taxon>Euteleostomi</taxon>
        <taxon>Actinopterygii</taxon>
        <taxon>Neopterygii</taxon>
        <taxon>Teleostei</taxon>
        <taxon>Anguilliformes</taxon>
        <taxon>Synaphobranchidae</taxon>
        <taxon>Synaphobranchus</taxon>
    </lineage>
</organism>
<dbReference type="Gene3D" id="1.10.10.10">
    <property type="entry name" value="Winged helix-like DNA-binding domain superfamily/Winged helix DNA-binding domain"/>
    <property type="match status" value="1"/>
</dbReference>
<evidence type="ECO:0000256" key="3">
    <source>
        <dbReference type="ARBA" id="ARBA00023274"/>
    </source>
</evidence>
<dbReference type="Gene3D" id="3.30.1370.210">
    <property type="match status" value="2"/>
</dbReference>
<comment type="caution">
    <text evidence="10">The sequence shown here is derived from an EMBL/GenBank/DDBJ whole genome shotgun (WGS) entry which is preliminary data.</text>
</comment>
<dbReference type="EMBL" id="JAINUF010000005">
    <property type="protein sequence ID" value="KAJ8359106.1"/>
    <property type="molecule type" value="Genomic_DNA"/>
</dbReference>
<keyword evidence="2 6" id="KW-0689">Ribosomal protein</keyword>
<dbReference type="PROSITE" id="PS50103">
    <property type="entry name" value="ZF_C3H1"/>
    <property type="match status" value="2"/>
</dbReference>
<keyword evidence="3 6" id="KW-0687">Ribonucleoprotein</keyword>
<evidence type="ECO:0000259" key="9">
    <source>
        <dbReference type="PROSITE" id="PS50103"/>
    </source>
</evidence>
<accession>A0A9Q1FHS3</accession>
<keyword evidence="5" id="KW-0479">Metal-binding</keyword>
<dbReference type="Pfam" id="PF00557">
    <property type="entry name" value="Peptidase_M24"/>
    <property type="match status" value="1"/>
</dbReference>
<dbReference type="PANTHER" id="PTHR10804:SF11">
    <property type="entry name" value="PROLIFERATION-ASSOCIATED PROTEIN 2G4"/>
    <property type="match status" value="1"/>
</dbReference>
<keyword evidence="5" id="KW-0862">Zinc</keyword>